<dbReference type="Proteomes" id="UP000631421">
    <property type="component" value="Unassembled WGS sequence"/>
</dbReference>
<gene>
    <name evidence="3" type="ORF">H6F44_22155</name>
</gene>
<dbReference type="InterPro" id="IPR051495">
    <property type="entry name" value="Epithelial_Barrier/Signaling"/>
</dbReference>
<proteinExistence type="predicted"/>
<name>A0A926ZAC9_9CYAN</name>
<feature type="compositionally biased region" description="Polar residues" evidence="1">
    <location>
        <begin position="71"/>
        <end position="81"/>
    </location>
</feature>
<evidence type="ECO:0000256" key="1">
    <source>
        <dbReference type="SAM" id="MobiDB-lite"/>
    </source>
</evidence>
<feature type="compositionally biased region" description="Low complexity" evidence="1">
    <location>
        <begin position="383"/>
        <end position="396"/>
    </location>
</feature>
<sequence length="725" mass="78613">MRQLRFLAFAVISFVAALLGALLSPSTWLHKSLAVALCGVLSANPALCTSNAIAVHSQEASATNPVKVETTKSSDLLTQRSSDFDDDTPKSPPRPNSNNPKPPSFPNEVSPSTPVRRPDFDDDTTIATNNRNFQSKNVKVREIKNKVYEVAHVSTQKCQVTRILNLSNRRPYVERTKIESLNLNTCPISTYEFIHQSDGSLEVRLSPSELISFKVDSISQKIFIIHVSGEGQKIIYEGRWVSKQKRIDLYDATKFQPKFITEGGDGLLKDLSCGICNSLKTAWDLTFGKTSLDASNATQVDDVLQLMSTANAASSVSRVSGGAGFLTSKLINAIPDINNALDQTNKIGVNCDNINVASLQFDCNKKDDLADQGSQTGKDQGNRQGEQIAQQIQRQQPRTDKNKTGSSYGDPHIVTFDGYRYSFQTVGEFTLVKSTDRNFEVQVRQSPVPGAQLSLNSAVAIKSGNSRIAIYGQSLPDSDTSTPIRVDGRPYPVKGGTLPNGTIIAQQGQGSYIIQTTSGEVVSVRKTSRNNLSYMDVNPSIPDVAGRYLGLLGNSNGNPKDDLQTRSGQVIETQSTYGQIAQTASSIIPGVGRIAGLVSKVENIVFDQLYKEFGNSWRISQADSLFDYKAGQNTDTFTDRGFPSSYRTLAMLSPAQVQAATAACQQANVNPEQLEGCIFDVGFTGDSGFAETASQALEIVNTINQLVPNAIPLPKLPVSIPGLPF</sequence>
<dbReference type="Pfam" id="PF00094">
    <property type="entry name" value="VWD"/>
    <property type="match status" value="1"/>
</dbReference>
<evidence type="ECO:0000259" key="2">
    <source>
        <dbReference type="PROSITE" id="PS51233"/>
    </source>
</evidence>
<keyword evidence="4" id="KW-1185">Reference proteome</keyword>
<protein>
    <submittedName>
        <fullName evidence="3">VWD domain-containing protein</fullName>
    </submittedName>
</protein>
<feature type="region of interest" description="Disordered" evidence="1">
    <location>
        <begin position="369"/>
        <end position="410"/>
    </location>
</feature>
<feature type="domain" description="VWFD" evidence="2">
    <location>
        <begin position="403"/>
        <end position="625"/>
    </location>
</feature>
<feature type="compositionally biased region" description="Pro residues" evidence="1">
    <location>
        <begin position="90"/>
        <end position="105"/>
    </location>
</feature>
<dbReference type="SMART" id="SM00216">
    <property type="entry name" value="VWD"/>
    <property type="match status" value="1"/>
</dbReference>
<comment type="caution">
    <text evidence="3">The sequence shown here is derived from an EMBL/GenBank/DDBJ whole genome shotgun (WGS) entry which is preliminary data.</text>
</comment>
<dbReference type="PANTHER" id="PTHR13802">
    <property type="entry name" value="MUCIN 4-RELATED"/>
    <property type="match status" value="1"/>
</dbReference>
<dbReference type="PROSITE" id="PS51233">
    <property type="entry name" value="VWFD"/>
    <property type="match status" value="1"/>
</dbReference>
<evidence type="ECO:0000313" key="4">
    <source>
        <dbReference type="Proteomes" id="UP000631421"/>
    </source>
</evidence>
<dbReference type="RefSeq" id="WP_190353253.1">
    <property type="nucleotide sequence ID" value="NZ_JACJPY010000152.1"/>
</dbReference>
<dbReference type="InterPro" id="IPR001846">
    <property type="entry name" value="VWF_type-D"/>
</dbReference>
<evidence type="ECO:0000313" key="3">
    <source>
        <dbReference type="EMBL" id="MBD2152794.1"/>
    </source>
</evidence>
<accession>A0A926ZAC9</accession>
<dbReference type="AlphaFoldDB" id="A0A926ZAC9"/>
<reference evidence="3" key="1">
    <citation type="journal article" date="2015" name="ISME J.">
        <title>Draft Genome Sequence of Streptomyces incarnatus NRRL8089, which Produces the Nucleoside Antibiotic Sinefungin.</title>
        <authorList>
            <person name="Oshima K."/>
            <person name="Hattori M."/>
            <person name="Shimizu H."/>
            <person name="Fukuda K."/>
            <person name="Nemoto M."/>
            <person name="Inagaki K."/>
            <person name="Tamura T."/>
        </authorList>
    </citation>
    <scope>NUCLEOTIDE SEQUENCE</scope>
    <source>
        <strain evidence="3">FACHB-1277</strain>
    </source>
</reference>
<organism evidence="3 4">
    <name type="scientific">Pseudanabaena cinerea FACHB-1277</name>
    <dbReference type="NCBI Taxonomy" id="2949581"/>
    <lineage>
        <taxon>Bacteria</taxon>
        <taxon>Bacillati</taxon>
        <taxon>Cyanobacteriota</taxon>
        <taxon>Cyanophyceae</taxon>
        <taxon>Pseudanabaenales</taxon>
        <taxon>Pseudanabaenaceae</taxon>
        <taxon>Pseudanabaena</taxon>
        <taxon>Pseudanabaena cinerea</taxon>
    </lineage>
</organism>
<dbReference type="PANTHER" id="PTHR13802:SF52">
    <property type="entry name" value="MUCIN-4"/>
    <property type="match status" value="1"/>
</dbReference>
<reference evidence="3" key="2">
    <citation type="submission" date="2020-08" db="EMBL/GenBank/DDBJ databases">
        <authorList>
            <person name="Chen M."/>
            <person name="Teng W."/>
            <person name="Zhao L."/>
            <person name="Hu C."/>
            <person name="Zhou Y."/>
            <person name="Han B."/>
            <person name="Song L."/>
            <person name="Shu W."/>
        </authorList>
    </citation>
    <scope>NUCLEOTIDE SEQUENCE</scope>
    <source>
        <strain evidence="3">FACHB-1277</strain>
    </source>
</reference>
<dbReference type="EMBL" id="JACJPY010000152">
    <property type="protein sequence ID" value="MBD2152794.1"/>
    <property type="molecule type" value="Genomic_DNA"/>
</dbReference>
<feature type="region of interest" description="Disordered" evidence="1">
    <location>
        <begin position="59"/>
        <end position="132"/>
    </location>
</feature>